<feature type="transmembrane region" description="Helical" evidence="19">
    <location>
        <begin position="432"/>
        <end position="454"/>
    </location>
</feature>
<keyword evidence="14" id="KW-0278">Fertilization</keyword>
<evidence type="ECO:0000256" key="2">
    <source>
        <dbReference type="ARBA" id="ARBA00012513"/>
    </source>
</evidence>
<dbReference type="PROSITE" id="PS00107">
    <property type="entry name" value="PROTEIN_KINASE_ATP"/>
    <property type="match status" value="1"/>
</dbReference>
<dbReference type="InterPro" id="IPR017441">
    <property type="entry name" value="Protein_kinase_ATP_BS"/>
</dbReference>
<evidence type="ECO:0000256" key="11">
    <source>
        <dbReference type="ARBA" id="ARBA00022989"/>
    </source>
</evidence>
<feature type="binding site" evidence="17">
    <location>
        <position position="547"/>
    </location>
    <ligand>
        <name>ATP</name>
        <dbReference type="ChEBI" id="CHEBI:30616"/>
    </ligand>
</feature>
<dbReference type="GO" id="GO:0004674">
    <property type="term" value="F:protein serine/threonine kinase activity"/>
    <property type="evidence" value="ECO:0007669"/>
    <property type="project" value="UniProtKB-KW"/>
</dbReference>
<keyword evidence="12 19" id="KW-0472">Membrane</keyword>
<dbReference type="FunFam" id="2.60.120.430:FF:000003">
    <property type="entry name" value="FERONIA receptor-like kinase"/>
    <property type="match status" value="1"/>
</dbReference>
<keyword evidence="6 19" id="KW-0812">Transmembrane</keyword>
<dbReference type="AlphaFoldDB" id="B9RZQ7"/>
<evidence type="ECO:0000256" key="10">
    <source>
        <dbReference type="ARBA" id="ARBA00022840"/>
    </source>
</evidence>
<dbReference type="OMA" id="TMGPDPK"/>
<dbReference type="GO" id="GO:0106310">
    <property type="term" value="F:protein serine kinase activity"/>
    <property type="evidence" value="ECO:0007669"/>
    <property type="project" value="RHEA"/>
</dbReference>
<dbReference type="GO" id="GO:0005524">
    <property type="term" value="F:ATP binding"/>
    <property type="evidence" value="ECO:0007669"/>
    <property type="project" value="UniProtKB-UniRule"/>
</dbReference>
<keyword evidence="4" id="KW-0723">Serine/threonine-protein kinase</keyword>
<dbReference type="Gene3D" id="3.30.200.20">
    <property type="entry name" value="Phosphorylase Kinase, domain 1"/>
    <property type="match status" value="1"/>
</dbReference>
<comment type="subcellular location">
    <subcellularLocation>
        <location evidence="1">Cell membrane</location>
        <topology evidence="1">Single-pass type I membrane protein</topology>
    </subcellularLocation>
</comment>
<keyword evidence="11 19" id="KW-1133">Transmembrane helix</keyword>
<dbReference type="SUPFAM" id="SSF56112">
    <property type="entry name" value="Protein kinase-like (PK-like)"/>
    <property type="match status" value="1"/>
</dbReference>
<protein>
    <recommendedName>
        <fullName evidence="2">non-specific serine/threonine protein kinase</fullName>
        <ecNumber evidence="2">2.7.11.1</ecNumber>
    </recommendedName>
</protein>
<dbReference type="InterPro" id="IPR001245">
    <property type="entry name" value="Ser-Thr/Tyr_kinase_cat_dom"/>
</dbReference>
<evidence type="ECO:0000256" key="5">
    <source>
        <dbReference type="ARBA" id="ARBA00022679"/>
    </source>
</evidence>
<dbReference type="FunFam" id="3.30.200.20:FF:000039">
    <property type="entry name" value="receptor-like protein kinase FERONIA"/>
    <property type="match status" value="1"/>
</dbReference>
<dbReference type="InterPro" id="IPR000719">
    <property type="entry name" value="Prot_kinase_dom"/>
</dbReference>
<reference evidence="23" key="1">
    <citation type="journal article" date="2010" name="Nat. Biotechnol.">
        <title>Draft genome sequence of the oilseed species Ricinus communis.</title>
        <authorList>
            <person name="Chan A.P."/>
            <person name="Crabtree J."/>
            <person name="Zhao Q."/>
            <person name="Lorenzi H."/>
            <person name="Orvis J."/>
            <person name="Puiu D."/>
            <person name="Melake-Berhan A."/>
            <person name="Jones K.M."/>
            <person name="Redman J."/>
            <person name="Chen G."/>
            <person name="Cahoon E.B."/>
            <person name="Gedil M."/>
            <person name="Stanke M."/>
            <person name="Haas B.J."/>
            <person name="Wortman J.R."/>
            <person name="Fraser-Liggett C.M."/>
            <person name="Ravel J."/>
            <person name="Rabinowicz P.D."/>
        </authorList>
    </citation>
    <scope>NUCLEOTIDE SEQUENCE [LARGE SCALE GENOMIC DNA]</scope>
    <source>
        <strain evidence="23">cv. Hale</strain>
    </source>
</reference>
<keyword evidence="5 22" id="KW-0808">Transferase</keyword>
<evidence type="ECO:0000256" key="19">
    <source>
        <dbReference type="SAM" id="Phobius"/>
    </source>
</evidence>
<name>B9RZQ7_RICCO</name>
<evidence type="ECO:0000256" key="14">
    <source>
        <dbReference type="ARBA" id="ARBA00023279"/>
    </source>
</evidence>
<dbReference type="InterPro" id="IPR024788">
    <property type="entry name" value="Malectin-like_Carb-bd_dom"/>
</dbReference>
<dbReference type="Gene3D" id="2.60.120.430">
    <property type="entry name" value="Galactose-binding lectin"/>
    <property type="match status" value="2"/>
</dbReference>
<dbReference type="EMBL" id="EQ973835">
    <property type="protein sequence ID" value="EEF43090.1"/>
    <property type="molecule type" value="Genomic_DNA"/>
</dbReference>
<feature type="signal peptide" evidence="20">
    <location>
        <begin position="1"/>
        <end position="25"/>
    </location>
</feature>
<evidence type="ECO:0000256" key="6">
    <source>
        <dbReference type="ARBA" id="ARBA00022692"/>
    </source>
</evidence>
<dbReference type="Gene3D" id="1.10.510.10">
    <property type="entry name" value="Transferase(Phosphotransferase) domain 1"/>
    <property type="match status" value="1"/>
</dbReference>
<dbReference type="CDD" id="cd14066">
    <property type="entry name" value="STKc_IRAK"/>
    <property type="match status" value="1"/>
</dbReference>
<dbReference type="PANTHER" id="PTHR34590">
    <property type="entry name" value="OS03G0124300 PROTEIN-RELATED"/>
    <property type="match status" value="1"/>
</dbReference>
<dbReference type="SMART" id="SM00220">
    <property type="entry name" value="S_TKc"/>
    <property type="match status" value="1"/>
</dbReference>
<evidence type="ECO:0000256" key="16">
    <source>
        <dbReference type="ARBA" id="ARBA00048679"/>
    </source>
</evidence>
<dbReference type="PROSITE" id="PS00108">
    <property type="entry name" value="PROTEIN_KINASE_ST"/>
    <property type="match status" value="1"/>
</dbReference>
<evidence type="ECO:0000313" key="23">
    <source>
        <dbReference type="Proteomes" id="UP000008311"/>
    </source>
</evidence>
<gene>
    <name evidence="22" type="ORF">RCOM_1000550</name>
</gene>
<evidence type="ECO:0000256" key="9">
    <source>
        <dbReference type="ARBA" id="ARBA00022777"/>
    </source>
</evidence>
<comment type="catalytic activity">
    <reaction evidence="16">
        <text>L-seryl-[protein] + ATP = O-phospho-L-seryl-[protein] + ADP + H(+)</text>
        <dbReference type="Rhea" id="RHEA:17989"/>
        <dbReference type="Rhea" id="RHEA-COMP:9863"/>
        <dbReference type="Rhea" id="RHEA-COMP:11604"/>
        <dbReference type="ChEBI" id="CHEBI:15378"/>
        <dbReference type="ChEBI" id="CHEBI:29999"/>
        <dbReference type="ChEBI" id="CHEBI:30616"/>
        <dbReference type="ChEBI" id="CHEBI:83421"/>
        <dbReference type="ChEBI" id="CHEBI:456216"/>
        <dbReference type="EC" id="2.7.11.1"/>
    </reaction>
</comment>
<evidence type="ECO:0000256" key="18">
    <source>
        <dbReference type="SAM" id="MobiDB-lite"/>
    </source>
</evidence>
<evidence type="ECO:0000256" key="3">
    <source>
        <dbReference type="ARBA" id="ARBA00022475"/>
    </source>
</evidence>
<evidence type="ECO:0000256" key="1">
    <source>
        <dbReference type="ARBA" id="ARBA00004251"/>
    </source>
</evidence>
<keyword evidence="23" id="KW-1185">Reference proteome</keyword>
<accession>B9RZQ7</accession>
<dbReference type="GO" id="GO:0004714">
    <property type="term" value="F:transmembrane receptor protein tyrosine kinase activity"/>
    <property type="evidence" value="ECO:0007669"/>
    <property type="project" value="InterPro"/>
</dbReference>
<evidence type="ECO:0000256" key="15">
    <source>
        <dbReference type="ARBA" id="ARBA00047899"/>
    </source>
</evidence>
<dbReference type="PANTHER" id="PTHR34590:SF5">
    <property type="entry name" value="OS04G0586500 PROTEIN"/>
    <property type="match status" value="1"/>
</dbReference>
<keyword evidence="3" id="KW-1003">Cell membrane</keyword>
<evidence type="ECO:0000259" key="21">
    <source>
        <dbReference type="PROSITE" id="PS50011"/>
    </source>
</evidence>
<evidence type="ECO:0000256" key="7">
    <source>
        <dbReference type="ARBA" id="ARBA00022729"/>
    </source>
</evidence>
<dbReference type="OrthoDB" id="1903759at2759"/>
<evidence type="ECO:0000256" key="20">
    <source>
        <dbReference type="SAM" id="SignalP"/>
    </source>
</evidence>
<dbReference type="EC" id="2.7.11.1" evidence="2"/>
<dbReference type="FunFam" id="2.60.120.430:FF:000007">
    <property type="entry name" value="FERONIA receptor-like kinase"/>
    <property type="match status" value="1"/>
</dbReference>
<evidence type="ECO:0000313" key="22">
    <source>
        <dbReference type="EMBL" id="EEF43090.1"/>
    </source>
</evidence>
<dbReference type="eggNOG" id="KOG1187">
    <property type="taxonomic scope" value="Eukaryota"/>
</dbReference>
<evidence type="ECO:0000256" key="4">
    <source>
        <dbReference type="ARBA" id="ARBA00022527"/>
    </source>
</evidence>
<dbReference type="GO" id="GO:0005886">
    <property type="term" value="C:plasma membrane"/>
    <property type="evidence" value="ECO:0000318"/>
    <property type="project" value="GO_Central"/>
</dbReference>
<evidence type="ECO:0000256" key="13">
    <source>
        <dbReference type="ARBA" id="ARBA00023180"/>
    </source>
</evidence>
<dbReference type="PROSITE" id="PS50011">
    <property type="entry name" value="PROTEIN_KINASE_DOM"/>
    <property type="match status" value="1"/>
</dbReference>
<feature type="domain" description="Protein kinase" evidence="21">
    <location>
        <begin position="519"/>
        <end position="795"/>
    </location>
</feature>
<organism evidence="22 23">
    <name type="scientific">Ricinus communis</name>
    <name type="common">Castor bean</name>
    <dbReference type="NCBI Taxonomy" id="3988"/>
    <lineage>
        <taxon>Eukaryota</taxon>
        <taxon>Viridiplantae</taxon>
        <taxon>Streptophyta</taxon>
        <taxon>Embryophyta</taxon>
        <taxon>Tracheophyta</taxon>
        <taxon>Spermatophyta</taxon>
        <taxon>Magnoliopsida</taxon>
        <taxon>eudicotyledons</taxon>
        <taxon>Gunneridae</taxon>
        <taxon>Pentapetalae</taxon>
        <taxon>rosids</taxon>
        <taxon>fabids</taxon>
        <taxon>Malpighiales</taxon>
        <taxon>Euphorbiaceae</taxon>
        <taxon>Acalyphoideae</taxon>
        <taxon>Acalypheae</taxon>
        <taxon>Ricinus</taxon>
    </lineage>
</organism>
<evidence type="ECO:0000256" key="8">
    <source>
        <dbReference type="ARBA" id="ARBA00022741"/>
    </source>
</evidence>
<keyword evidence="9" id="KW-0418">Kinase</keyword>
<evidence type="ECO:0000256" key="12">
    <source>
        <dbReference type="ARBA" id="ARBA00023136"/>
    </source>
</evidence>
<dbReference type="InParanoid" id="B9RZQ7"/>
<keyword evidence="8 17" id="KW-0547">Nucleotide-binding</keyword>
<comment type="catalytic activity">
    <reaction evidence="15">
        <text>L-threonyl-[protein] + ATP = O-phospho-L-threonyl-[protein] + ADP + H(+)</text>
        <dbReference type="Rhea" id="RHEA:46608"/>
        <dbReference type="Rhea" id="RHEA-COMP:11060"/>
        <dbReference type="Rhea" id="RHEA-COMP:11605"/>
        <dbReference type="ChEBI" id="CHEBI:15378"/>
        <dbReference type="ChEBI" id="CHEBI:30013"/>
        <dbReference type="ChEBI" id="CHEBI:30616"/>
        <dbReference type="ChEBI" id="CHEBI:61977"/>
        <dbReference type="ChEBI" id="CHEBI:456216"/>
        <dbReference type="EC" id="2.7.11.1"/>
    </reaction>
</comment>
<feature type="region of interest" description="Disordered" evidence="18">
    <location>
        <begin position="827"/>
        <end position="854"/>
    </location>
</feature>
<dbReference type="KEGG" id="rcu:8258816"/>
<dbReference type="GO" id="GO:0004672">
    <property type="term" value="F:protein kinase activity"/>
    <property type="evidence" value="ECO:0000318"/>
    <property type="project" value="GO_Central"/>
</dbReference>
<evidence type="ECO:0000256" key="17">
    <source>
        <dbReference type="PROSITE-ProRule" id="PRU10141"/>
    </source>
</evidence>
<dbReference type="InterPro" id="IPR008271">
    <property type="entry name" value="Ser/Thr_kinase_AS"/>
</dbReference>
<keyword evidence="13" id="KW-0325">Glycoprotein</keyword>
<feature type="chain" id="PRO_5002891417" description="non-specific serine/threonine protein kinase" evidence="20">
    <location>
        <begin position="26"/>
        <end position="854"/>
    </location>
</feature>
<keyword evidence="10 17" id="KW-0067">ATP-binding</keyword>
<dbReference type="Pfam" id="PF12819">
    <property type="entry name" value="Malectin_like"/>
    <property type="match status" value="1"/>
</dbReference>
<feature type="compositionally biased region" description="Acidic residues" evidence="18">
    <location>
        <begin position="828"/>
        <end position="840"/>
    </location>
</feature>
<dbReference type="FunFam" id="1.10.510.10:FF:000058">
    <property type="entry name" value="Receptor-like protein kinase FERONIA"/>
    <property type="match status" value="1"/>
</dbReference>
<proteinExistence type="predicted"/>
<dbReference type="InterPro" id="IPR011009">
    <property type="entry name" value="Kinase-like_dom_sf"/>
</dbReference>
<feature type="compositionally biased region" description="Polar residues" evidence="18">
    <location>
        <begin position="841"/>
        <end position="854"/>
    </location>
</feature>
<keyword evidence="7 20" id="KW-0732">Signal</keyword>
<dbReference type="Pfam" id="PF07714">
    <property type="entry name" value="PK_Tyr_Ser-Thr"/>
    <property type="match status" value="1"/>
</dbReference>
<dbReference type="InterPro" id="IPR045272">
    <property type="entry name" value="ANXUR1/2-like"/>
</dbReference>
<sequence length="854" mass="94355">MNRNVHIFFSLFLFLLTLNTIPVLSKEPDSYVLACGASNAGTDGDGRKWEPDTKYVKSSGNSIMATADNQDPSLPSTVPYMTGRLFTSAFTYTFPVPAKGRLWVRLHFYPSTYSSLDPNNAYFSVTANKLQLLKNFSASITAKALTMAYIIREYSLSPIESGTLNLTFTPSQDHDDAYAFVNGIEVIPMPEIYQSAGMVGFSDQMIDVTTSSMQTMFRLNVGGQFIPSTNDSGLTRIWYDDTPYLFGAGAGITNQANIKIQYPTQELPKAIAPYDVYSSARSMGPDSKVNMNFNLTWLFDVDANFTYLVRFHFCEYEMTRSNQRAFNIYINNQTAQEGADVIGWAGSKGVPIYKDYAIHVGDQSGDDELWVALHPSVELKPEYYDAILNGLEIFKLNEPDGNMAGPNPVPSAMMQKAEEKKSFKSSGSNGPVIGGIAGGAAGLAIAAIISIFVLRKKRGLTGSQSGSHNWLPLYGHSHTSGSKSTISGKSTASSHLSTLAQGLCRHFSLPEIKQATKNFDESNVIGVGGFGKVYKGIIDQGTKVAVKRSNPSSEQGVNEFQTEIEMLSKLRHKHLVSLIGFCEEDGEMALVYDYMANGTLREHIYKGNKPTSSLSWKQRLEICIGAARGLHYLHTGARYTIIHRDVKTTNILLDEKWVAKVSDFGLSKTGPNLNNQSHVSTVVKGSFGYLDPEYFKRQQLTEKSDVYSFGVVLFEVLCARPALNPNLAKEQVSLADWALHCQKKGIIEDLIDPHIKADIQPECLRKFAETAEKCLSDHGIHRPSMGDVLWNLEFALQLQDNPAGAKLVSENKGLDTYGMNRQMHSIEEESSISEDTDDLNNTEIFSQIVNPRGR</sequence>
<dbReference type="Proteomes" id="UP000008311">
    <property type="component" value="Unassembled WGS sequence"/>
</dbReference>